<organism evidence="1 2">
    <name type="scientific">Amanita muscaria (strain Koide BX008)</name>
    <dbReference type="NCBI Taxonomy" id="946122"/>
    <lineage>
        <taxon>Eukaryota</taxon>
        <taxon>Fungi</taxon>
        <taxon>Dikarya</taxon>
        <taxon>Basidiomycota</taxon>
        <taxon>Agaricomycotina</taxon>
        <taxon>Agaricomycetes</taxon>
        <taxon>Agaricomycetidae</taxon>
        <taxon>Agaricales</taxon>
        <taxon>Pluteineae</taxon>
        <taxon>Amanitaceae</taxon>
        <taxon>Amanita</taxon>
    </lineage>
</organism>
<name>A0A0C2T8T6_AMAMK</name>
<dbReference type="EMBL" id="KN818263">
    <property type="protein sequence ID" value="KIL63029.1"/>
    <property type="molecule type" value="Genomic_DNA"/>
</dbReference>
<reference evidence="1 2" key="1">
    <citation type="submission" date="2014-04" db="EMBL/GenBank/DDBJ databases">
        <title>Evolutionary Origins and Diversification of the Mycorrhizal Mutualists.</title>
        <authorList>
            <consortium name="DOE Joint Genome Institute"/>
            <consortium name="Mycorrhizal Genomics Consortium"/>
            <person name="Kohler A."/>
            <person name="Kuo A."/>
            <person name="Nagy L.G."/>
            <person name="Floudas D."/>
            <person name="Copeland A."/>
            <person name="Barry K.W."/>
            <person name="Cichocki N."/>
            <person name="Veneault-Fourrey C."/>
            <person name="LaButti K."/>
            <person name="Lindquist E.A."/>
            <person name="Lipzen A."/>
            <person name="Lundell T."/>
            <person name="Morin E."/>
            <person name="Murat C."/>
            <person name="Riley R."/>
            <person name="Ohm R."/>
            <person name="Sun H."/>
            <person name="Tunlid A."/>
            <person name="Henrissat B."/>
            <person name="Grigoriev I.V."/>
            <person name="Hibbett D.S."/>
            <person name="Martin F."/>
        </authorList>
    </citation>
    <scope>NUCLEOTIDE SEQUENCE [LARGE SCALE GENOMIC DNA]</scope>
    <source>
        <strain evidence="1 2">Koide BX008</strain>
    </source>
</reference>
<dbReference type="InParanoid" id="A0A0C2T8T6"/>
<dbReference type="HOGENOM" id="CLU_139858_0_0_1"/>
<evidence type="ECO:0000313" key="1">
    <source>
        <dbReference type="EMBL" id="KIL63029.1"/>
    </source>
</evidence>
<evidence type="ECO:0000313" key="2">
    <source>
        <dbReference type="Proteomes" id="UP000054549"/>
    </source>
</evidence>
<sequence length="126" mass="13939">MDLADKFSVLKLNAPLHKYKSYSYYSQAPPIEFISDNEIDDDNRIKANKPLKRARKINVKKSKFQDDVVYYSSGGEVSDGEHSGLDSEIAIDHEWRAFCSKRAEIKAAKAAALAAALATAQTAQTA</sequence>
<gene>
    <name evidence="1" type="ORF">M378DRAFT_12402</name>
</gene>
<proteinExistence type="predicted"/>
<protein>
    <submittedName>
        <fullName evidence="1">Uncharacterized protein</fullName>
    </submittedName>
</protein>
<keyword evidence="2" id="KW-1185">Reference proteome</keyword>
<accession>A0A0C2T8T6</accession>
<dbReference type="Proteomes" id="UP000054549">
    <property type="component" value="Unassembled WGS sequence"/>
</dbReference>
<dbReference type="AlphaFoldDB" id="A0A0C2T8T6"/>